<name>A0A8J3ICD2_9CHLR</name>
<dbReference type="CDD" id="cd06849">
    <property type="entry name" value="lipoyl_domain"/>
    <property type="match status" value="1"/>
</dbReference>
<evidence type="ECO:0000313" key="17">
    <source>
        <dbReference type="Proteomes" id="UP000597444"/>
    </source>
</evidence>
<dbReference type="RefSeq" id="WP_220201907.1">
    <property type="nucleotide sequence ID" value="NZ_BNJK01000001.1"/>
</dbReference>
<dbReference type="NCBIfam" id="NF004309">
    <property type="entry name" value="PRK05704.1"/>
    <property type="match status" value="1"/>
</dbReference>
<evidence type="ECO:0000256" key="3">
    <source>
        <dbReference type="ARBA" id="ARBA00007317"/>
    </source>
</evidence>
<evidence type="ECO:0000256" key="10">
    <source>
        <dbReference type="ARBA" id="ARBA00023315"/>
    </source>
</evidence>
<dbReference type="SUPFAM" id="SSF51230">
    <property type="entry name" value="Single hybrid motif"/>
    <property type="match status" value="1"/>
</dbReference>
<feature type="compositionally biased region" description="Polar residues" evidence="13">
    <location>
        <begin position="119"/>
        <end position="129"/>
    </location>
</feature>
<dbReference type="PROSITE" id="PS00189">
    <property type="entry name" value="LIPOYL"/>
    <property type="match status" value="1"/>
</dbReference>
<feature type="region of interest" description="Disordered" evidence="13">
    <location>
        <begin position="93"/>
        <end position="112"/>
    </location>
</feature>
<evidence type="ECO:0000256" key="1">
    <source>
        <dbReference type="ARBA" id="ARBA00004052"/>
    </source>
</evidence>
<dbReference type="Gene3D" id="2.40.50.100">
    <property type="match status" value="1"/>
</dbReference>
<dbReference type="Pfam" id="PF02817">
    <property type="entry name" value="E3_binding"/>
    <property type="match status" value="1"/>
</dbReference>
<dbReference type="AlphaFoldDB" id="A0A8J3ICD2"/>
<sequence length="446" mass="48655">MSTEVRVPTLGESIVDATIASWQKKEGDQVRRGETLVELETDKVNVEVSAEQDGVLQKIVKQEGEVVSVDEVIAVIGEEAAATATNGTSAPVEMANAQKPTPPPVQRQSTGALEAMRPSTGSLEAQRQPTGALDVQRPPSPLARRIAAEHNLDISQIRGSSPHGRVTKDDVIQYMEQSTQPTAPIPRVSTVETPTSPVPAVQPQQVGGQAAVSARPEERVRMSRRRQTIAQRLVEAQHTAAMLTTFNEVDMSAIMEVRSRRKESFKERHNVSLGFMSFFTKAVVGALKAFPRLNAEIQGNDMILKRYYDIGIAVGAEEGLVVPVVRDADRKSFAEIEREIADLAKRARENKLSLAELLGGTFTITNGGVFGSLLSTPILNGPQVGILGMHKIEQRPIALNGQVVIRPMMYLALSYDHRIVDGSEAVRFLVRIKELLEDPEVLLLEG</sequence>
<dbReference type="SUPFAM" id="SSF47005">
    <property type="entry name" value="Peripheral subunit-binding domain of 2-oxo acid dehydrogenase complex"/>
    <property type="match status" value="1"/>
</dbReference>
<evidence type="ECO:0000256" key="6">
    <source>
        <dbReference type="ARBA" id="ARBA00019511"/>
    </source>
</evidence>
<keyword evidence="8 12" id="KW-0808">Transferase</keyword>
<dbReference type="UniPathway" id="UPA00868">
    <property type="reaction ID" value="UER00840"/>
</dbReference>
<dbReference type="InterPro" id="IPR023213">
    <property type="entry name" value="CAT-like_dom_sf"/>
</dbReference>
<keyword evidence="7 12" id="KW-0816">Tricarboxylic acid cycle</keyword>
<comment type="cofactor">
    <cofactor evidence="12">
        <name>(R)-lipoate</name>
        <dbReference type="ChEBI" id="CHEBI:83088"/>
    </cofactor>
    <text evidence="12">Binds 1 lipoyl cofactor covalently.</text>
</comment>
<feature type="compositionally biased region" description="Low complexity" evidence="13">
    <location>
        <begin position="193"/>
        <end position="214"/>
    </location>
</feature>
<dbReference type="SUPFAM" id="SSF52777">
    <property type="entry name" value="CoA-dependent acyltransferases"/>
    <property type="match status" value="1"/>
</dbReference>
<evidence type="ECO:0000313" key="16">
    <source>
        <dbReference type="EMBL" id="GHO90978.1"/>
    </source>
</evidence>
<dbReference type="GO" id="GO:0006099">
    <property type="term" value="P:tricarboxylic acid cycle"/>
    <property type="evidence" value="ECO:0007669"/>
    <property type="project" value="UniProtKB-UniRule"/>
</dbReference>
<feature type="region of interest" description="Disordered" evidence="13">
    <location>
        <begin position="184"/>
        <end position="221"/>
    </location>
</feature>
<evidence type="ECO:0000256" key="2">
    <source>
        <dbReference type="ARBA" id="ARBA00005145"/>
    </source>
</evidence>
<dbReference type="Pfam" id="PF00198">
    <property type="entry name" value="2-oxoacid_dh"/>
    <property type="match status" value="1"/>
</dbReference>
<dbReference type="Pfam" id="PF00364">
    <property type="entry name" value="Biotin_lipoyl"/>
    <property type="match status" value="1"/>
</dbReference>
<evidence type="ECO:0000256" key="9">
    <source>
        <dbReference type="ARBA" id="ARBA00022823"/>
    </source>
</evidence>
<feature type="region of interest" description="Disordered" evidence="13">
    <location>
        <begin position="117"/>
        <end position="138"/>
    </location>
</feature>
<keyword evidence="10 12" id="KW-0012">Acyltransferase</keyword>
<comment type="catalytic activity">
    <reaction evidence="11 12">
        <text>N(6)-[(R)-dihydrolipoyl]-L-lysyl-[protein] + succinyl-CoA = N(6)-[(R)-S(8)-succinyldihydrolipoyl]-L-lysyl-[protein] + CoA</text>
        <dbReference type="Rhea" id="RHEA:15213"/>
        <dbReference type="Rhea" id="RHEA-COMP:10475"/>
        <dbReference type="Rhea" id="RHEA-COMP:20092"/>
        <dbReference type="ChEBI" id="CHEBI:57287"/>
        <dbReference type="ChEBI" id="CHEBI:57292"/>
        <dbReference type="ChEBI" id="CHEBI:83100"/>
        <dbReference type="ChEBI" id="CHEBI:83120"/>
        <dbReference type="EC" id="2.3.1.61"/>
    </reaction>
</comment>
<evidence type="ECO:0000256" key="5">
    <source>
        <dbReference type="ARBA" id="ARBA00012945"/>
    </source>
</evidence>
<keyword evidence="9 12" id="KW-0450">Lipoyl</keyword>
<evidence type="ECO:0000259" key="15">
    <source>
        <dbReference type="PROSITE" id="PS51826"/>
    </source>
</evidence>
<evidence type="ECO:0000256" key="13">
    <source>
        <dbReference type="SAM" id="MobiDB-lite"/>
    </source>
</evidence>
<organism evidence="16 17">
    <name type="scientific">Reticulibacter mediterranei</name>
    <dbReference type="NCBI Taxonomy" id="2778369"/>
    <lineage>
        <taxon>Bacteria</taxon>
        <taxon>Bacillati</taxon>
        <taxon>Chloroflexota</taxon>
        <taxon>Ktedonobacteria</taxon>
        <taxon>Ktedonobacterales</taxon>
        <taxon>Reticulibacteraceae</taxon>
        <taxon>Reticulibacter</taxon>
    </lineage>
</organism>
<accession>A0A8J3ICD2</accession>
<dbReference type="InterPro" id="IPR000089">
    <property type="entry name" value="Biotin_lipoyl"/>
</dbReference>
<comment type="pathway">
    <text evidence="2 12">Amino-acid degradation; L-lysine degradation via saccharopine pathway; glutaryl-CoA from L-lysine: step 6/6.</text>
</comment>
<dbReference type="InterPro" id="IPR036625">
    <property type="entry name" value="E3-bd_dom_sf"/>
</dbReference>
<feature type="domain" description="Peripheral subunit-binding (PSBD)" evidence="15">
    <location>
        <begin position="138"/>
        <end position="175"/>
    </location>
</feature>
<evidence type="ECO:0000259" key="14">
    <source>
        <dbReference type="PROSITE" id="PS50968"/>
    </source>
</evidence>
<dbReference type="InterPro" id="IPR006255">
    <property type="entry name" value="SucB"/>
</dbReference>
<dbReference type="PROSITE" id="PS51826">
    <property type="entry name" value="PSBD"/>
    <property type="match status" value="1"/>
</dbReference>
<dbReference type="Proteomes" id="UP000597444">
    <property type="component" value="Unassembled WGS sequence"/>
</dbReference>
<dbReference type="InterPro" id="IPR001078">
    <property type="entry name" value="2-oxoacid_DH_actylTfrase"/>
</dbReference>
<dbReference type="GO" id="GO:0004149">
    <property type="term" value="F:dihydrolipoyllysine-residue succinyltransferase activity"/>
    <property type="evidence" value="ECO:0007669"/>
    <property type="project" value="UniProtKB-UniRule"/>
</dbReference>
<dbReference type="NCBIfam" id="TIGR01347">
    <property type="entry name" value="sucB"/>
    <property type="match status" value="1"/>
</dbReference>
<dbReference type="GO" id="GO:0005829">
    <property type="term" value="C:cytosol"/>
    <property type="evidence" value="ECO:0007669"/>
    <property type="project" value="TreeGrafter"/>
</dbReference>
<comment type="caution">
    <text evidence="16">The sequence shown here is derived from an EMBL/GenBank/DDBJ whole genome shotgun (WGS) entry which is preliminary data.</text>
</comment>
<evidence type="ECO:0000256" key="11">
    <source>
        <dbReference type="ARBA" id="ARBA00052761"/>
    </source>
</evidence>
<gene>
    <name evidence="16" type="ORF">KSF_010260</name>
</gene>
<dbReference type="PROSITE" id="PS50968">
    <property type="entry name" value="BIOTINYL_LIPOYL"/>
    <property type="match status" value="1"/>
</dbReference>
<dbReference type="EMBL" id="BNJK01000001">
    <property type="protein sequence ID" value="GHO90978.1"/>
    <property type="molecule type" value="Genomic_DNA"/>
</dbReference>
<dbReference type="InterPro" id="IPR004167">
    <property type="entry name" value="PSBD"/>
</dbReference>
<dbReference type="EC" id="2.3.1.61" evidence="5 12"/>
<evidence type="ECO:0000256" key="4">
    <source>
        <dbReference type="ARBA" id="ARBA00011666"/>
    </source>
</evidence>
<dbReference type="InterPro" id="IPR011053">
    <property type="entry name" value="Single_hybrid_motif"/>
</dbReference>
<comment type="subunit">
    <text evidence="4">Forms a 24-polypeptide structural core with octahedral symmetry. Part of the 2-oxoglutarate dehydrogenase (OGDH) complex composed of E1 (2-oxoglutarate dehydrogenase), E2 (dihydrolipoamide succinyltransferase) and E3 (dihydrolipoamide dehydrogenase); the complex contains multiple copies of the three enzymatic components (E1, E2 and E3).</text>
</comment>
<dbReference type="GO" id="GO:0045252">
    <property type="term" value="C:oxoglutarate dehydrogenase complex"/>
    <property type="evidence" value="ECO:0007669"/>
    <property type="project" value="UniProtKB-UniRule"/>
</dbReference>
<comment type="function">
    <text evidence="1 12">E2 component of the 2-oxoglutarate dehydrogenase (OGDH) complex which catalyzes the second step in the conversion of 2-oxoglutarate to succinyl-CoA and CO(2).</text>
</comment>
<protein>
    <recommendedName>
        <fullName evidence="6 12">Dihydrolipoyllysine-residue succinyltransferase component of 2-oxoglutarate dehydrogenase complex</fullName>
        <ecNumber evidence="5 12">2.3.1.61</ecNumber>
    </recommendedName>
    <alternativeName>
        <fullName evidence="12">2-oxoglutarate dehydrogenase complex component E2</fullName>
    </alternativeName>
</protein>
<dbReference type="PANTHER" id="PTHR43416">
    <property type="entry name" value="DIHYDROLIPOYLLYSINE-RESIDUE SUCCINYLTRANSFERASE COMPONENT OF 2-OXOGLUTARATE DEHYDROGENASE COMPLEX, MITOCHONDRIAL-RELATED"/>
    <property type="match status" value="1"/>
</dbReference>
<dbReference type="GO" id="GO:0033512">
    <property type="term" value="P:L-lysine catabolic process to acetyl-CoA via saccharopine"/>
    <property type="evidence" value="ECO:0007669"/>
    <property type="project" value="UniProtKB-UniRule"/>
</dbReference>
<evidence type="ECO:0000256" key="12">
    <source>
        <dbReference type="RuleBase" id="RU361138"/>
    </source>
</evidence>
<dbReference type="FunFam" id="3.30.559.10:FF:000007">
    <property type="entry name" value="Dihydrolipoamide acetyltransferase component of pyruvate dehydrogenase complex"/>
    <property type="match status" value="1"/>
</dbReference>
<dbReference type="Gene3D" id="3.30.559.10">
    <property type="entry name" value="Chloramphenicol acetyltransferase-like domain"/>
    <property type="match status" value="1"/>
</dbReference>
<evidence type="ECO:0000256" key="8">
    <source>
        <dbReference type="ARBA" id="ARBA00022679"/>
    </source>
</evidence>
<dbReference type="InterPro" id="IPR050537">
    <property type="entry name" value="2-oxoacid_dehydrogenase"/>
</dbReference>
<keyword evidence="17" id="KW-1185">Reference proteome</keyword>
<dbReference type="PANTHER" id="PTHR43416:SF5">
    <property type="entry name" value="DIHYDROLIPOYLLYSINE-RESIDUE SUCCINYLTRANSFERASE COMPONENT OF 2-OXOGLUTARATE DEHYDROGENASE COMPLEX, MITOCHONDRIAL"/>
    <property type="match status" value="1"/>
</dbReference>
<proteinExistence type="inferred from homology"/>
<comment type="similarity">
    <text evidence="3 12">Belongs to the 2-oxoacid dehydrogenase family.</text>
</comment>
<reference evidence="16" key="1">
    <citation type="submission" date="2020-10" db="EMBL/GenBank/DDBJ databases">
        <title>Taxonomic study of unclassified bacteria belonging to the class Ktedonobacteria.</title>
        <authorList>
            <person name="Yabe S."/>
            <person name="Wang C.M."/>
            <person name="Zheng Y."/>
            <person name="Sakai Y."/>
            <person name="Cavaletti L."/>
            <person name="Monciardini P."/>
            <person name="Donadio S."/>
        </authorList>
    </citation>
    <scope>NUCLEOTIDE SEQUENCE</scope>
    <source>
        <strain evidence="16">ID150040</strain>
    </source>
</reference>
<dbReference type="Gene3D" id="4.10.320.10">
    <property type="entry name" value="E3-binding domain"/>
    <property type="match status" value="1"/>
</dbReference>
<dbReference type="InterPro" id="IPR003016">
    <property type="entry name" value="2-oxoA_DH_lipoyl-BS"/>
</dbReference>
<evidence type="ECO:0000256" key="7">
    <source>
        <dbReference type="ARBA" id="ARBA00022532"/>
    </source>
</evidence>
<feature type="domain" description="Lipoyl-binding" evidence="14">
    <location>
        <begin position="2"/>
        <end position="77"/>
    </location>
</feature>